<dbReference type="Proteomes" id="UP000504882">
    <property type="component" value="Unassembled WGS sequence"/>
</dbReference>
<accession>A0ABY2E9W1</accession>
<organism evidence="1 2">
    <name type="scientific">Occultella glacieicola</name>
    <dbReference type="NCBI Taxonomy" id="2518684"/>
    <lineage>
        <taxon>Bacteria</taxon>
        <taxon>Bacillati</taxon>
        <taxon>Actinomycetota</taxon>
        <taxon>Actinomycetes</taxon>
        <taxon>Micrococcales</taxon>
        <taxon>Ruaniaceae</taxon>
        <taxon>Occultella</taxon>
    </lineage>
</organism>
<dbReference type="RefSeq" id="WP_133106990.1">
    <property type="nucleotide sequence ID" value="NZ_SMNA01000003.1"/>
</dbReference>
<reference evidence="1 2" key="1">
    <citation type="submission" date="2019-03" db="EMBL/GenBank/DDBJ databases">
        <title>Genomic features of bacteria from cold environments.</title>
        <authorList>
            <person name="Shen L."/>
        </authorList>
    </citation>
    <scope>NUCLEOTIDE SEQUENCE [LARGE SCALE GENOMIC DNA]</scope>
    <source>
        <strain evidence="2">T3246-1</strain>
    </source>
</reference>
<evidence type="ECO:0008006" key="3">
    <source>
        <dbReference type="Google" id="ProtNLM"/>
    </source>
</evidence>
<sequence length="343" mass="38406">MSDDVPVPPNLPRTFLTGELTASVRARLLAEGRLTQVRTGAFAIVDPNAPRWRRNRANGLGRCVAAARVLSRDHVFGHTSAALLHGCAYWRIDEKVHLFQDGNPSPRHTKDLFRHVGVIPEPERTVVNGLPVTTLERTILDCARILHPRDALIVVDSALRILVRPDREDRPGTDRRTAQVRDGLLERLEQPDMRRGRRQARALIALADPYAESAGESAVRWLALARGLPVPVCQCPVPAEDKTYYTDMAWYLNVTRSDGSERLVTIHTEFDGLLKYLGAGPDAARVVSEEKVREDRIRATGAEVVRVIWDDLSRPGRVFDRITQFLPVGSVHALRARAELFRP</sequence>
<name>A0ABY2E9W1_9MICO</name>
<protein>
    <recommendedName>
        <fullName evidence="3">Transcriptional regulator, AbiEi antitoxin, Type IV TA system</fullName>
    </recommendedName>
</protein>
<gene>
    <name evidence="1" type="ORF">EXU48_07430</name>
</gene>
<keyword evidence="2" id="KW-1185">Reference proteome</keyword>
<evidence type="ECO:0000313" key="1">
    <source>
        <dbReference type="EMBL" id="TDE96060.1"/>
    </source>
</evidence>
<dbReference type="EMBL" id="SMNA01000003">
    <property type="protein sequence ID" value="TDE96060.1"/>
    <property type="molecule type" value="Genomic_DNA"/>
</dbReference>
<comment type="caution">
    <text evidence="1">The sequence shown here is derived from an EMBL/GenBank/DDBJ whole genome shotgun (WGS) entry which is preliminary data.</text>
</comment>
<evidence type="ECO:0000313" key="2">
    <source>
        <dbReference type="Proteomes" id="UP000504882"/>
    </source>
</evidence>
<proteinExistence type="predicted"/>